<evidence type="ECO:0000256" key="2">
    <source>
        <dbReference type="ARBA" id="ARBA00093628"/>
    </source>
</evidence>
<sequence>MSEFRSGSKRFYDDRKFPKGFSKSGCFTLNEAELLSLYGDTMLSLENGSLSPENADEKHFLKVLKNPSKASSAIEHLWLKYTKLARGRRNFHTLNSYKKSPANDAVNDEDDYIVDEAI</sequence>
<dbReference type="AlphaFoldDB" id="A0A420EHK9"/>
<dbReference type="NCBIfam" id="NF008252">
    <property type="entry name" value="PRK11027.1-2"/>
    <property type="match status" value="1"/>
</dbReference>
<organism evidence="3 4">
    <name type="scientific">Alginatibacterium sediminis</name>
    <dbReference type="NCBI Taxonomy" id="2164068"/>
    <lineage>
        <taxon>Bacteria</taxon>
        <taxon>Pseudomonadati</taxon>
        <taxon>Pseudomonadota</taxon>
        <taxon>Gammaproteobacteria</taxon>
        <taxon>Alteromonadales</taxon>
        <taxon>Alteromonadaceae</taxon>
        <taxon>Alginatibacterium</taxon>
    </lineage>
</organism>
<dbReference type="EMBL" id="RAQO01000004">
    <property type="protein sequence ID" value="RKF20195.1"/>
    <property type="molecule type" value="Genomic_DNA"/>
</dbReference>
<dbReference type="RefSeq" id="WP_120354200.1">
    <property type="nucleotide sequence ID" value="NZ_RAQO01000004.1"/>
</dbReference>
<comment type="caution">
    <text evidence="3">The sequence shown here is derived from an EMBL/GenBank/DDBJ whole genome shotgun (WGS) entry which is preliminary data.</text>
</comment>
<evidence type="ECO:0000313" key="3">
    <source>
        <dbReference type="EMBL" id="RKF20195.1"/>
    </source>
</evidence>
<name>A0A420EHK9_9ALTE</name>
<accession>A0A420EHK9</accession>
<dbReference type="Pfam" id="PF04219">
    <property type="entry name" value="DUF413"/>
    <property type="match status" value="1"/>
</dbReference>
<evidence type="ECO:0000313" key="4">
    <source>
        <dbReference type="Proteomes" id="UP000286482"/>
    </source>
</evidence>
<evidence type="ECO:0000256" key="1">
    <source>
        <dbReference type="ARBA" id="ARBA00093464"/>
    </source>
</evidence>
<dbReference type="Proteomes" id="UP000286482">
    <property type="component" value="Unassembled WGS sequence"/>
</dbReference>
<reference evidence="3 4" key="1">
    <citation type="submission" date="2018-09" db="EMBL/GenBank/DDBJ databases">
        <authorList>
            <person name="Wang Z."/>
        </authorList>
    </citation>
    <scope>NUCLEOTIDE SEQUENCE [LARGE SCALE GENOMIC DNA]</scope>
    <source>
        <strain evidence="3 4">ALS 81</strain>
    </source>
</reference>
<dbReference type="InterPro" id="IPR007335">
    <property type="entry name" value="DUF413"/>
</dbReference>
<protein>
    <recommendedName>
        <fullName evidence="2">Macrodomain Ori protein</fullName>
    </recommendedName>
</protein>
<dbReference type="OrthoDB" id="6400110at2"/>
<gene>
    <name evidence="3" type="ORF">DBZ36_07065</name>
</gene>
<comment type="similarity">
    <text evidence="1">Belongs to the MaoP family.</text>
</comment>
<proteinExistence type="inferred from homology"/>
<keyword evidence="4" id="KW-1185">Reference proteome</keyword>